<dbReference type="STRING" id="1356854.N007_02775"/>
<dbReference type="GO" id="GO:0016491">
    <property type="term" value="F:oxidoreductase activity"/>
    <property type="evidence" value="ECO:0007669"/>
    <property type="project" value="UniProtKB-KW"/>
</dbReference>
<keyword evidence="3" id="KW-0186">Copper</keyword>
<dbReference type="eggNOG" id="COG2132">
    <property type="taxonomic scope" value="Bacteria"/>
</dbReference>
<dbReference type="PANTHER" id="PTHR11709:SF394">
    <property type="entry name" value="FI03373P-RELATED"/>
    <property type="match status" value="1"/>
</dbReference>
<evidence type="ECO:0000256" key="2">
    <source>
        <dbReference type="ARBA" id="ARBA00023002"/>
    </source>
</evidence>
<gene>
    <name evidence="6" type="ORF">K1I37_06635</name>
</gene>
<keyword evidence="2" id="KW-0560">Oxidoreductase</keyword>
<evidence type="ECO:0000313" key="7">
    <source>
        <dbReference type="Proteomes" id="UP000829401"/>
    </source>
</evidence>
<dbReference type="GO" id="GO:0005507">
    <property type="term" value="F:copper ion binding"/>
    <property type="evidence" value="ECO:0007669"/>
    <property type="project" value="InterPro"/>
</dbReference>
<evidence type="ECO:0000259" key="5">
    <source>
        <dbReference type="Pfam" id="PF07732"/>
    </source>
</evidence>
<dbReference type="InterPro" id="IPR006311">
    <property type="entry name" value="TAT_signal"/>
</dbReference>
<evidence type="ECO:0000256" key="3">
    <source>
        <dbReference type="ARBA" id="ARBA00023008"/>
    </source>
</evidence>
<dbReference type="SUPFAM" id="SSF49503">
    <property type="entry name" value="Cupredoxins"/>
    <property type="match status" value="2"/>
</dbReference>
<dbReference type="Proteomes" id="UP000829401">
    <property type="component" value="Chromosome"/>
</dbReference>
<dbReference type="OrthoDB" id="9757546at2"/>
<accession>T0DMI8</accession>
<reference evidence="7" key="1">
    <citation type="journal article" date="2022" name="G3 (Bethesda)">
        <title>Unveiling the complete genome sequence of Alicyclobacillus acidoterrestris DSM 3922T, a taint-producing strain.</title>
        <authorList>
            <person name="Leonardo I.C."/>
            <person name="Barreto Crespo M.T."/>
            <person name="Gaspar F.B."/>
        </authorList>
    </citation>
    <scope>NUCLEOTIDE SEQUENCE [LARGE SCALE GENOMIC DNA]</scope>
    <source>
        <strain evidence="7">DSM 3922</strain>
    </source>
</reference>
<evidence type="ECO:0000259" key="4">
    <source>
        <dbReference type="Pfam" id="PF00394"/>
    </source>
</evidence>
<dbReference type="InterPro" id="IPR001117">
    <property type="entry name" value="Cu-oxidase_2nd"/>
</dbReference>
<accession>A0A9E6ZVW7</accession>
<dbReference type="EMBL" id="CP080467">
    <property type="protein sequence ID" value="UNO50149.1"/>
    <property type="molecule type" value="Genomic_DNA"/>
</dbReference>
<organism evidence="6 7">
    <name type="scientific">Alicyclobacillus acidoterrestris (strain ATCC 49025 / DSM 3922 / CIP 106132 / NCIMB 13137 / GD3B)</name>
    <dbReference type="NCBI Taxonomy" id="1356854"/>
    <lineage>
        <taxon>Bacteria</taxon>
        <taxon>Bacillati</taxon>
        <taxon>Bacillota</taxon>
        <taxon>Bacilli</taxon>
        <taxon>Bacillales</taxon>
        <taxon>Alicyclobacillaceae</taxon>
        <taxon>Alicyclobacillus</taxon>
    </lineage>
</organism>
<dbReference type="InterPro" id="IPR008972">
    <property type="entry name" value="Cupredoxin"/>
</dbReference>
<protein>
    <submittedName>
        <fullName evidence="6">Multicopper oxidase domain-containing protein</fullName>
    </submittedName>
</protein>
<evidence type="ECO:0000256" key="1">
    <source>
        <dbReference type="ARBA" id="ARBA00022723"/>
    </source>
</evidence>
<dbReference type="RefSeq" id="WP_021295315.1">
    <property type="nucleotide sequence ID" value="NZ_AURB01000057.1"/>
</dbReference>
<proteinExistence type="predicted"/>
<dbReference type="PROSITE" id="PS51318">
    <property type="entry name" value="TAT"/>
    <property type="match status" value="1"/>
</dbReference>
<dbReference type="Pfam" id="PF07732">
    <property type="entry name" value="Cu-oxidase_3"/>
    <property type="match status" value="1"/>
</dbReference>
<dbReference type="AlphaFoldDB" id="T0DMI8"/>
<dbReference type="KEGG" id="aaco:K1I37_06635"/>
<dbReference type="CDD" id="cd13860">
    <property type="entry name" value="CuRO_1_2dMco_1"/>
    <property type="match status" value="1"/>
</dbReference>
<dbReference type="InterPro" id="IPR045087">
    <property type="entry name" value="Cu-oxidase_fam"/>
</dbReference>
<name>T0DMI8_ALIAG</name>
<feature type="domain" description="Plastocyanin-like" evidence="4">
    <location>
        <begin position="236"/>
        <end position="333"/>
    </location>
</feature>
<dbReference type="PANTHER" id="PTHR11709">
    <property type="entry name" value="MULTI-COPPER OXIDASE"/>
    <property type="match status" value="1"/>
</dbReference>
<dbReference type="InterPro" id="IPR011707">
    <property type="entry name" value="Cu-oxidase-like_N"/>
</dbReference>
<evidence type="ECO:0000313" key="6">
    <source>
        <dbReference type="EMBL" id="UNO50149.1"/>
    </source>
</evidence>
<sequence>MPQPFLSIRTLLAVAAAGTGLLGAALIVSGVVTVPTASAAGGSANGVAVHSATATLTDAQIEAQNQLAVNVMNEQAMQPKVLADGTKEFDFTASTFQWALYPGKTEQAWGINQQVPGPVIRLTVGDKVKFVVHNDLPEPTTVHWHGLAVPNDMDGVPDMPVPPIPQGGSYTYSFTVTKQMIGTHWYHSHYDDDFQVDSGMNGVIIVDPADTSTLPHYDEDALFVLGATKVDGVDPENAFTIDGKSYPYAPQLTVHKGDKVLLRLVNTSAESYHAMTLDGYTLNIVAQDGQPLPDPEAVSVVSIAPSETVDVTFTADQTGDWLFHDTIQGNLTNPDDKSDTLGGAETVIHVK</sequence>
<feature type="domain" description="Plastocyanin-like" evidence="5">
    <location>
        <begin position="99"/>
        <end position="209"/>
    </location>
</feature>
<keyword evidence="1" id="KW-0479">Metal-binding</keyword>
<dbReference type="Pfam" id="PF00394">
    <property type="entry name" value="Cu-oxidase"/>
    <property type="match status" value="1"/>
</dbReference>
<keyword evidence="7" id="KW-1185">Reference proteome</keyword>
<dbReference type="Gene3D" id="2.60.40.420">
    <property type="entry name" value="Cupredoxins - blue copper proteins"/>
    <property type="match status" value="2"/>
</dbReference>